<dbReference type="OrthoDB" id="206700at2759"/>
<sequence>MEEPIVRELDEKTTNHNTRADGVDVADAAVDEKKKAILEACRRRDLDALRTLAESPGGFLSDNIRQQAWPILLGLPPDHVKSEAGHDGVESSSPPWESLPPHKDEDQVQLDVNRAFIYYPDNQSEAQLARQKALLSNLIVSVLRRHPYLSYFQGYHDIAQVLLLVLPARLHQPSLTSLSLFHIRDFMLPSLAPAVAQLHLLPDILRAADPPLWRHLSRTQPFFALSGTLTMYAHDITTQRAVARLFDALLARPPAFSLYLFAAIVRARRAELFATPPDEPEMLHSILSKLPVPLDLEALLAEAARLEREVPPERLRAWRRISRWSVLKTWDADGGGGGEEGGKGWRRVEVGRAYFERQVAELLWEEKKERARKWLWRHRRPAGTVGVAILVGVLAVLLRKGPLPAPLVSGLAYVSGLLGRWWR</sequence>
<evidence type="ECO:0000313" key="4">
    <source>
        <dbReference type="EMBL" id="AEO67019.1"/>
    </source>
</evidence>
<dbReference type="eggNOG" id="KOG2595">
    <property type="taxonomic scope" value="Eukaryota"/>
</dbReference>
<dbReference type="FunFam" id="1.10.8.1310:FF:000001">
    <property type="entry name" value="TBC1 domain family, member 20"/>
    <property type="match status" value="1"/>
</dbReference>
<feature type="region of interest" description="Disordered" evidence="2">
    <location>
        <begin position="1"/>
        <end position="20"/>
    </location>
</feature>
<evidence type="ECO:0000256" key="2">
    <source>
        <dbReference type="SAM" id="MobiDB-lite"/>
    </source>
</evidence>
<reference evidence="4 5" key="1">
    <citation type="journal article" date="2011" name="Nat. Biotechnol.">
        <title>Comparative genomic analysis of the thermophilic biomass-degrading fungi Myceliophthora thermophila and Thielavia terrestris.</title>
        <authorList>
            <person name="Berka R.M."/>
            <person name="Grigoriev I.V."/>
            <person name="Otillar R."/>
            <person name="Salamov A."/>
            <person name="Grimwood J."/>
            <person name="Reid I."/>
            <person name="Ishmael N."/>
            <person name="John T."/>
            <person name="Darmond C."/>
            <person name="Moisan M.-C."/>
            <person name="Henrissat B."/>
            <person name="Coutinho P.M."/>
            <person name="Lombard V."/>
            <person name="Natvig D.O."/>
            <person name="Lindquist E."/>
            <person name="Schmutz J."/>
            <person name="Lucas S."/>
            <person name="Harris P."/>
            <person name="Powlowski J."/>
            <person name="Bellemare A."/>
            <person name="Taylor D."/>
            <person name="Butler G."/>
            <person name="de Vries R.P."/>
            <person name="Allijn I.E."/>
            <person name="van den Brink J."/>
            <person name="Ushinsky S."/>
            <person name="Storms R."/>
            <person name="Powell A.J."/>
            <person name="Paulsen I.T."/>
            <person name="Elbourne L.D.H."/>
            <person name="Baker S.E."/>
            <person name="Magnuson J."/>
            <person name="LaBoissiere S."/>
            <person name="Clutterbuck A.J."/>
            <person name="Martinez D."/>
            <person name="Wogulis M."/>
            <person name="de Leon A.L."/>
            <person name="Rey M.W."/>
            <person name="Tsang A."/>
        </authorList>
    </citation>
    <scope>NUCLEOTIDE SEQUENCE [LARGE SCALE GENOMIC DNA]</scope>
    <source>
        <strain evidence="5">ATCC 38088 / NRRL 8126</strain>
    </source>
</reference>
<protein>
    <recommendedName>
        <fullName evidence="3">Rab-GAP TBC domain-containing protein</fullName>
    </recommendedName>
</protein>
<feature type="domain" description="Rab-GAP TBC" evidence="3">
    <location>
        <begin position="59"/>
        <end position="253"/>
    </location>
</feature>
<dbReference type="RefSeq" id="XP_003653355.1">
    <property type="nucleotide sequence ID" value="XM_003653307.1"/>
</dbReference>
<dbReference type="InterPro" id="IPR045913">
    <property type="entry name" value="TBC20/Gyp8-like"/>
</dbReference>
<keyword evidence="1" id="KW-0343">GTPase activation</keyword>
<dbReference type="PANTHER" id="PTHR20913">
    <property type="entry name" value="TBC1 DOMAIN FAMILY MEMBER 20/GTPASE"/>
    <property type="match status" value="1"/>
</dbReference>
<dbReference type="GO" id="GO:0005096">
    <property type="term" value="F:GTPase activator activity"/>
    <property type="evidence" value="ECO:0007669"/>
    <property type="project" value="UniProtKB-KW"/>
</dbReference>
<dbReference type="PROSITE" id="PS50086">
    <property type="entry name" value="TBC_RABGAP"/>
    <property type="match status" value="1"/>
</dbReference>
<dbReference type="Gene3D" id="1.10.472.80">
    <property type="entry name" value="Ypt/Rab-GAP domain of gyp1p, domain 3"/>
    <property type="match status" value="1"/>
</dbReference>
<dbReference type="GeneID" id="11514719"/>
<dbReference type="SMART" id="SM00164">
    <property type="entry name" value="TBC"/>
    <property type="match status" value="1"/>
</dbReference>
<dbReference type="STRING" id="578455.G2R5D9"/>
<dbReference type="PANTHER" id="PTHR20913:SF7">
    <property type="entry name" value="RE60063P"/>
    <property type="match status" value="1"/>
</dbReference>
<gene>
    <name evidence="4" type="ORF">THITE_2075780</name>
</gene>
<feature type="compositionally biased region" description="Basic and acidic residues" evidence="2">
    <location>
        <begin position="80"/>
        <end position="89"/>
    </location>
</feature>
<dbReference type="Proteomes" id="UP000008181">
    <property type="component" value="Chromosome 2"/>
</dbReference>
<dbReference type="AlphaFoldDB" id="G2R5D9"/>
<dbReference type="Pfam" id="PF00566">
    <property type="entry name" value="RabGAP-TBC"/>
    <property type="match status" value="1"/>
</dbReference>
<proteinExistence type="predicted"/>
<organism evidence="4 5">
    <name type="scientific">Thermothielavioides terrestris (strain ATCC 38088 / NRRL 8126)</name>
    <name type="common">Thielavia terrestris</name>
    <dbReference type="NCBI Taxonomy" id="578455"/>
    <lineage>
        <taxon>Eukaryota</taxon>
        <taxon>Fungi</taxon>
        <taxon>Dikarya</taxon>
        <taxon>Ascomycota</taxon>
        <taxon>Pezizomycotina</taxon>
        <taxon>Sordariomycetes</taxon>
        <taxon>Sordariomycetidae</taxon>
        <taxon>Sordariales</taxon>
        <taxon>Chaetomiaceae</taxon>
        <taxon>Thermothielavioides</taxon>
        <taxon>Thermothielavioides terrestris</taxon>
    </lineage>
</organism>
<dbReference type="KEGG" id="ttt:THITE_2075780"/>
<dbReference type="SUPFAM" id="SSF47923">
    <property type="entry name" value="Ypt/Rab-GAP domain of gyp1p"/>
    <property type="match status" value="2"/>
</dbReference>
<dbReference type="HOGENOM" id="CLU_039465_0_1_1"/>
<dbReference type="GO" id="GO:0006888">
    <property type="term" value="P:endoplasmic reticulum to Golgi vesicle-mediated transport"/>
    <property type="evidence" value="ECO:0007669"/>
    <property type="project" value="TreeGrafter"/>
</dbReference>
<evidence type="ECO:0000313" key="5">
    <source>
        <dbReference type="Proteomes" id="UP000008181"/>
    </source>
</evidence>
<name>G2R5D9_THETT</name>
<feature type="region of interest" description="Disordered" evidence="2">
    <location>
        <begin position="80"/>
        <end position="104"/>
    </location>
</feature>
<dbReference type="FunFam" id="1.10.472.80:FF:000060">
    <property type="entry name" value="TBC domain protein, putative"/>
    <property type="match status" value="1"/>
</dbReference>
<dbReference type="Gene3D" id="1.10.8.1310">
    <property type="match status" value="1"/>
</dbReference>
<accession>G2R5D9</accession>
<dbReference type="InterPro" id="IPR000195">
    <property type="entry name" value="Rab-GAP-TBC_dom"/>
</dbReference>
<dbReference type="GO" id="GO:0005789">
    <property type="term" value="C:endoplasmic reticulum membrane"/>
    <property type="evidence" value="ECO:0007669"/>
    <property type="project" value="TreeGrafter"/>
</dbReference>
<dbReference type="EMBL" id="CP003010">
    <property type="protein sequence ID" value="AEO67019.1"/>
    <property type="molecule type" value="Genomic_DNA"/>
</dbReference>
<evidence type="ECO:0000259" key="3">
    <source>
        <dbReference type="PROSITE" id="PS50086"/>
    </source>
</evidence>
<evidence type="ECO:0000256" key="1">
    <source>
        <dbReference type="ARBA" id="ARBA00022468"/>
    </source>
</evidence>
<dbReference type="InterPro" id="IPR035969">
    <property type="entry name" value="Rab-GAP_TBC_sf"/>
</dbReference>
<keyword evidence="5" id="KW-1185">Reference proteome</keyword>